<protein>
    <submittedName>
        <fullName evidence="2">Uncharacterized protein</fullName>
    </submittedName>
</protein>
<accession>A0A0L8V5L7</accession>
<dbReference type="STRING" id="1409788.NC99_34020"/>
<dbReference type="OrthoDB" id="1114978at2"/>
<name>A0A0L8V5L7_9BACT</name>
<keyword evidence="1" id="KW-1133">Transmembrane helix</keyword>
<evidence type="ECO:0000256" key="1">
    <source>
        <dbReference type="SAM" id="Phobius"/>
    </source>
</evidence>
<gene>
    <name evidence="2" type="ORF">NC99_34020</name>
</gene>
<proteinExistence type="predicted"/>
<evidence type="ECO:0000313" key="2">
    <source>
        <dbReference type="EMBL" id="KOH43780.1"/>
    </source>
</evidence>
<organism evidence="2 3">
    <name type="scientific">Sunxiuqinia dokdonensis</name>
    <dbReference type="NCBI Taxonomy" id="1409788"/>
    <lineage>
        <taxon>Bacteria</taxon>
        <taxon>Pseudomonadati</taxon>
        <taxon>Bacteroidota</taxon>
        <taxon>Bacteroidia</taxon>
        <taxon>Marinilabiliales</taxon>
        <taxon>Prolixibacteraceae</taxon>
        <taxon>Sunxiuqinia</taxon>
    </lineage>
</organism>
<reference evidence="3" key="1">
    <citation type="submission" date="2015-07" db="EMBL/GenBank/DDBJ databases">
        <title>Genome sequencing of Sunxiuqinia dokdonensis strain SK.</title>
        <authorList>
            <person name="Ahn S."/>
            <person name="Kim B.-C."/>
        </authorList>
    </citation>
    <scope>NUCLEOTIDE SEQUENCE [LARGE SCALE GENOMIC DNA]</scope>
    <source>
        <strain evidence="3">SK</strain>
    </source>
</reference>
<sequence>MTKDHKHIRQALERVTQSRVFSKSPVNQELLKYLVSCSLKGETPKEFQIAADVFGKKYDPDKEINVRVYMHNLRKKLKEYHAQEGQDDEVIFELPKGQYSLNFKHSPIKSLKKKVYRFSPMLFVASLIVLFSVLVFHFLFPVNPVKIDFWNNFLSNDFPTRMVLGDHYFFRGDLPSGETVTMRDNQINSDMDFDEYMKLHPELMEHREKSSLTYINNQAPLGLFYLMQLFGGENFDLEMDYSSRTVVDDFRNRNLLFIGSFKTLQQLKSTVEKLGLVYQIEKTLLQYHTPDSSLTFDNRSTPYLSYEHATVAHFAVPDGRRVLFFLCDQDIGNMALTKFFTDRNRMKAFAKELANLGTTNFKAVFEVKGENRTDFDIRLIRVDALPTDIAEIWP</sequence>
<dbReference type="RefSeq" id="WP_053185699.1">
    <property type="nucleotide sequence ID" value="NZ_LGIA01000177.1"/>
</dbReference>
<keyword evidence="1" id="KW-0472">Membrane</keyword>
<keyword evidence="1" id="KW-0812">Transmembrane</keyword>
<keyword evidence="3" id="KW-1185">Reference proteome</keyword>
<comment type="caution">
    <text evidence="2">The sequence shown here is derived from an EMBL/GenBank/DDBJ whole genome shotgun (WGS) entry which is preliminary data.</text>
</comment>
<evidence type="ECO:0000313" key="3">
    <source>
        <dbReference type="Proteomes" id="UP000036958"/>
    </source>
</evidence>
<dbReference type="Proteomes" id="UP000036958">
    <property type="component" value="Unassembled WGS sequence"/>
</dbReference>
<dbReference type="AlphaFoldDB" id="A0A0L8V5L7"/>
<feature type="transmembrane region" description="Helical" evidence="1">
    <location>
        <begin position="118"/>
        <end position="140"/>
    </location>
</feature>
<dbReference type="EMBL" id="LGIA01000177">
    <property type="protein sequence ID" value="KOH43780.1"/>
    <property type="molecule type" value="Genomic_DNA"/>
</dbReference>